<name>A0A5B7JUR4_PORTR</name>
<dbReference type="Proteomes" id="UP000324222">
    <property type="component" value="Unassembled WGS sequence"/>
</dbReference>
<proteinExistence type="predicted"/>
<sequence length="120" mass="13505">MCLVQLSHSSQHSSNRVATLKATGRSFVDNFAWFPPLNDSLYNSECAIQRPSDTAQPRPAHRDRQISVPNHLETPDRLSNVTTFPARTFLSHLRSLPRNARPLSVIFTFSLSTKPETEST</sequence>
<protein>
    <submittedName>
        <fullName evidence="2">Uncharacterized protein</fullName>
    </submittedName>
</protein>
<reference evidence="2 3" key="1">
    <citation type="submission" date="2019-05" db="EMBL/GenBank/DDBJ databases">
        <title>Another draft genome of Portunus trituberculatus and its Hox gene families provides insights of decapod evolution.</title>
        <authorList>
            <person name="Jeong J.-H."/>
            <person name="Song I."/>
            <person name="Kim S."/>
            <person name="Choi T."/>
            <person name="Kim D."/>
            <person name="Ryu S."/>
            <person name="Kim W."/>
        </authorList>
    </citation>
    <scope>NUCLEOTIDE SEQUENCE [LARGE SCALE GENOMIC DNA]</scope>
    <source>
        <tissue evidence="2">Muscle</tissue>
    </source>
</reference>
<organism evidence="2 3">
    <name type="scientific">Portunus trituberculatus</name>
    <name type="common">Swimming crab</name>
    <name type="synonym">Neptunus trituberculatus</name>
    <dbReference type="NCBI Taxonomy" id="210409"/>
    <lineage>
        <taxon>Eukaryota</taxon>
        <taxon>Metazoa</taxon>
        <taxon>Ecdysozoa</taxon>
        <taxon>Arthropoda</taxon>
        <taxon>Crustacea</taxon>
        <taxon>Multicrustacea</taxon>
        <taxon>Malacostraca</taxon>
        <taxon>Eumalacostraca</taxon>
        <taxon>Eucarida</taxon>
        <taxon>Decapoda</taxon>
        <taxon>Pleocyemata</taxon>
        <taxon>Brachyura</taxon>
        <taxon>Eubrachyura</taxon>
        <taxon>Portunoidea</taxon>
        <taxon>Portunidae</taxon>
        <taxon>Portuninae</taxon>
        <taxon>Portunus</taxon>
    </lineage>
</organism>
<comment type="caution">
    <text evidence="2">The sequence shown here is derived from an EMBL/GenBank/DDBJ whole genome shotgun (WGS) entry which is preliminary data.</text>
</comment>
<evidence type="ECO:0000313" key="3">
    <source>
        <dbReference type="Proteomes" id="UP000324222"/>
    </source>
</evidence>
<evidence type="ECO:0000256" key="1">
    <source>
        <dbReference type="SAM" id="MobiDB-lite"/>
    </source>
</evidence>
<dbReference type="AlphaFoldDB" id="A0A5B7JUR4"/>
<keyword evidence="3" id="KW-1185">Reference proteome</keyword>
<feature type="region of interest" description="Disordered" evidence="1">
    <location>
        <begin position="49"/>
        <end position="77"/>
    </location>
</feature>
<accession>A0A5B7JUR4</accession>
<evidence type="ECO:0000313" key="2">
    <source>
        <dbReference type="EMBL" id="MPC96768.1"/>
    </source>
</evidence>
<gene>
    <name evidence="2" type="ORF">E2C01_092045</name>
</gene>
<dbReference type="EMBL" id="VSRR010107259">
    <property type="protein sequence ID" value="MPC96768.1"/>
    <property type="molecule type" value="Genomic_DNA"/>
</dbReference>